<proteinExistence type="predicted"/>
<accession>E8V6Q8</accession>
<dbReference type="OrthoDB" id="8999757at2"/>
<name>E8V6Q8_TERSS</name>
<evidence type="ECO:0000313" key="1">
    <source>
        <dbReference type="EMBL" id="ADV83860.1"/>
    </source>
</evidence>
<protein>
    <submittedName>
        <fullName evidence="1">Uncharacterized protein</fullName>
    </submittedName>
</protein>
<gene>
    <name evidence="1" type="ordered locus">AciPR4_3102</name>
</gene>
<dbReference type="AlphaFoldDB" id="E8V6Q8"/>
<dbReference type="STRING" id="401053.AciPR4_3102"/>
<dbReference type="RefSeq" id="WP_013569591.1">
    <property type="nucleotide sequence ID" value="NC_014963.1"/>
</dbReference>
<organism evidence="1 2">
    <name type="scientific">Terriglobus saanensis (strain ATCC BAA-1853 / DSM 23119 / SP1PR4)</name>
    <dbReference type="NCBI Taxonomy" id="401053"/>
    <lineage>
        <taxon>Bacteria</taxon>
        <taxon>Pseudomonadati</taxon>
        <taxon>Acidobacteriota</taxon>
        <taxon>Terriglobia</taxon>
        <taxon>Terriglobales</taxon>
        <taxon>Acidobacteriaceae</taxon>
        <taxon>Terriglobus</taxon>
    </lineage>
</organism>
<keyword evidence="2" id="KW-1185">Reference proteome</keyword>
<dbReference type="Proteomes" id="UP000006844">
    <property type="component" value="Chromosome"/>
</dbReference>
<sequence>MNWILDKDRFDHLYLEAKSCVDTDSGRLPTAFKRLTFDDAQICTIEFANMLQELLKWSGDPYFSYVVLKPDPIYYFHRLFNAFPAIEVGRGATARDYIKWLNDGPEESPADALGTNCTECVIVPPSKRWFVHAVRSALSDGGHLWMPSDWVDRAVSMYPYLSAIAIQ</sequence>
<dbReference type="EMBL" id="CP002467">
    <property type="protein sequence ID" value="ADV83860.1"/>
    <property type="molecule type" value="Genomic_DNA"/>
</dbReference>
<reference evidence="1 2" key="1">
    <citation type="journal article" date="2012" name="Stand. Genomic Sci.">
        <title>Complete genome sequence of Terriglobus saanensis type strain SP1PR4(T), an Acidobacteria from tundra soil.</title>
        <authorList>
            <person name="Rawat S.R."/>
            <person name="Mannisto M.K."/>
            <person name="Starovoytov V."/>
            <person name="Goodwin L."/>
            <person name="Nolan M."/>
            <person name="Hauser L."/>
            <person name="Land M."/>
            <person name="Davenport K.W."/>
            <person name="Woyke T."/>
            <person name="Haggblom M.M."/>
        </authorList>
    </citation>
    <scope>NUCLEOTIDE SEQUENCE</scope>
    <source>
        <strain evidence="2">ATCC BAA-1853 / DSM 23119 / SP1PR4</strain>
    </source>
</reference>
<evidence type="ECO:0000313" key="2">
    <source>
        <dbReference type="Proteomes" id="UP000006844"/>
    </source>
</evidence>
<dbReference type="KEGG" id="tsa:AciPR4_3102"/>
<dbReference type="HOGENOM" id="CLU_1560064_0_0_0"/>